<protein>
    <submittedName>
        <fullName evidence="2">Uncharacterized protein</fullName>
    </submittedName>
</protein>
<feature type="region of interest" description="Disordered" evidence="1">
    <location>
        <begin position="223"/>
        <end position="252"/>
    </location>
</feature>
<dbReference type="OrthoDB" id="5328412at2759"/>
<gene>
    <name evidence="2" type="ORF">PANT_7d00357</name>
</gene>
<dbReference type="Proteomes" id="UP000011976">
    <property type="component" value="Unassembled WGS sequence"/>
</dbReference>
<feature type="region of interest" description="Disordered" evidence="1">
    <location>
        <begin position="1"/>
        <end position="39"/>
    </location>
</feature>
<accession>M9LZT2</accession>
<evidence type="ECO:0000313" key="3">
    <source>
        <dbReference type="Proteomes" id="UP000011976"/>
    </source>
</evidence>
<dbReference type="STRING" id="1151754.M9LZT2"/>
<sequence length="662" mass="70647">MGAKRMPKVTSLVSSSTSATAPQQRRANAFGPVDPSSYHDFDEAMQDGVELEEKGERFQFGAKAQRLYDQAGTLYARAARLAATEPTRRADALYNASRIQFLLATQFSLPPNNLSLLVEAVNTAEQAAELAPPLVDADTADAPLPNPFTLDALTHLATCLQTLGEAVQELGWPPELRPPSLLHRQPSRATTPALLWQEASALFQRVADGQAAILKDQKLAHDASVEPGESGMLEPEQQLPQQDQVEASEEDQDDVYGYTSSLVTPPALVETLLSLMACLISLVEVAPSLQELQTRNAAAEQVAARVHETISDSMTSDGSSADGALLASSSEEMRAKSGELERTLLALRVARIAKAIELGTEAVQLSDELESAMQAVHDWATRLVAPPAADQGSQVRQDLDVPTLCDVGEAGQNLCRLSLRLEPAPNAVAAIWTLAILSTKLYSQALSALDTASRGGGSAAVLGQANTSTPTSRARCRILLALSSFSLFRSHPAFEAAGIPGAMGTRSKLIDNARLYARKAATEIGLGWILRPAASRAPTAAVQPPPGGWESLSLEAEVSMHLLRALLFRARANAAGMSDGGAATEMQNELAQLIQHLIQLRQRPIQTDLTASASSTQLAQFMYGQGVKTFVDGIVDDHGSNVVRDEIPWWTELLSGPLALAP</sequence>
<reference evidence="3" key="1">
    <citation type="journal article" date="2013" name="Genome Announc.">
        <title>Genome sequence of the basidiomycetous yeast Pseudozyma antarctica T-34, a producer of the glycolipid biosurfactants mannosylerythritol lipids.</title>
        <authorList>
            <person name="Morita T."/>
            <person name="Koike H."/>
            <person name="Koyama Y."/>
            <person name="Hagiwara H."/>
            <person name="Ito E."/>
            <person name="Fukuoka T."/>
            <person name="Imura T."/>
            <person name="Machida M."/>
            <person name="Kitamoto D."/>
        </authorList>
    </citation>
    <scope>NUCLEOTIDE SEQUENCE [LARGE SCALE GENOMIC DNA]</scope>
    <source>
        <strain evidence="3">T-34</strain>
    </source>
</reference>
<dbReference type="EMBL" id="DF196773">
    <property type="protein sequence ID" value="GAC72955.1"/>
    <property type="molecule type" value="Genomic_DNA"/>
</dbReference>
<feature type="compositionally biased region" description="Low complexity" evidence="1">
    <location>
        <begin position="9"/>
        <end position="21"/>
    </location>
</feature>
<feature type="compositionally biased region" description="Low complexity" evidence="1">
    <location>
        <begin position="233"/>
        <end position="242"/>
    </location>
</feature>
<name>M9LZT2_PSEA3</name>
<feature type="compositionally biased region" description="Low complexity" evidence="1">
    <location>
        <begin position="316"/>
        <end position="329"/>
    </location>
</feature>
<evidence type="ECO:0000256" key="1">
    <source>
        <dbReference type="SAM" id="MobiDB-lite"/>
    </source>
</evidence>
<organism evidence="2 3">
    <name type="scientific">Pseudozyma antarctica (strain T-34)</name>
    <name type="common">Yeast</name>
    <name type="synonym">Candida antarctica</name>
    <dbReference type="NCBI Taxonomy" id="1151754"/>
    <lineage>
        <taxon>Eukaryota</taxon>
        <taxon>Fungi</taxon>
        <taxon>Dikarya</taxon>
        <taxon>Basidiomycota</taxon>
        <taxon>Ustilaginomycotina</taxon>
        <taxon>Ustilaginomycetes</taxon>
        <taxon>Ustilaginales</taxon>
        <taxon>Ustilaginaceae</taxon>
        <taxon>Moesziomyces</taxon>
    </lineage>
</organism>
<evidence type="ECO:0000313" key="2">
    <source>
        <dbReference type="EMBL" id="GAC72955.1"/>
    </source>
</evidence>
<feature type="region of interest" description="Disordered" evidence="1">
    <location>
        <begin position="310"/>
        <end position="329"/>
    </location>
</feature>
<dbReference type="AlphaFoldDB" id="M9LZT2"/>
<proteinExistence type="predicted"/>